<evidence type="ECO:0000256" key="2">
    <source>
        <dbReference type="ARBA" id="ARBA00022692"/>
    </source>
</evidence>
<feature type="transmembrane region" description="Helical" evidence="6">
    <location>
        <begin position="104"/>
        <end position="127"/>
    </location>
</feature>
<keyword evidence="2 6" id="KW-0812">Transmembrane</keyword>
<evidence type="ECO:0000256" key="5">
    <source>
        <dbReference type="SAM" id="MobiDB-lite"/>
    </source>
</evidence>
<comment type="subcellular location">
    <subcellularLocation>
        <location evidence="1">Membrane</location>
        <topology evidence="1">Multi-pass membrane protein</topology>
    </subcellularLocation>
</comment>
<dbReference type="GO" id="GO:0035869">
    <property type="term" value="C:ciliary transition zone"/>
    <property type="evidence" value="ECO:0007669"/>
    <property type="project" value="TreeGrafter"/>
</dbReference>
<dbReference type="EMBL" id="JBGBPQ010000012">
    <property type="protein sequence ID" value="KAL1514837.1"/>
    <property type="molecule type" value="Genomic_DNA"/>
</dbReference>
<keyword evidence="8" id="KW-1185">Reference proteome</keyword>
<dbReference type="AlphaFoldDB" id="A0AB34J607"/>
<gene>
    <name evidence="7" type="ORF">AB1Y20_003922</name>
</gene>
<feature type="region of interest" description="Disordered" evidence="5">
    <location>
        <begin position="1"/>
        <end position="36"/>
    </location>
</feature>
<feature type="transmembrane region" description="Helical" evidence="6">
    <location>
        <begin position="139"/>
        <end position="158"/>
    </location>
</feature>
<evidence type="ECO:0000256" key="3">
    <source>
        <dbReference type="ARBA" id="ARBA00022989"/>
    </source>
</evidence>
<dbReference type="PANTHER" id="PTHR13531">
    <property type="entry name" value="GEO07735P1-RELATED-RELATED"/>
    <property type="match status" value="1"/>
</dbReference>
<comment type="caution">
    <text evidence="7">The sequence shown here is derived from an EMBL/GenBank/DDBJ whole genome shotgun (WGS) entry which is preliminary data.</text>
</comment>
<evidence type="ECO:0008006" key="9">
    <source>
        <dbReference type="Google" id="ProtNLM"/>
    </source>
</evidence>
<reference evidence="7 8" key="1">
    <citation type="journal article" date="2024" name="Science">
        <title>Giant polyketide synthase enzymes in the biosynthesis of giant marine polyether toxins.</title>
        <authorList>
            <person name="Fallon T.R."/>
            <person name="Shende V.V."/>
            <person name="Wierzbicki I.H."/>
            <person name="Pendleton A.L."/>
            <person name="Watervoot N.F."/>
            <person name="Auber R.P."/>
            <person name="Gonzalez D.J."/>
            <person name="Wisecaver J.H."/>
            <person name="Moore B.S."/>
        </authorList>
    </citation>
    <scope>NUCLEOTIDE SEQUENCE [LARGE SCALE GENOMIC DNA]</scope>
    <source>
        <strain evidence="7 8">12B1</strain>
    </source>
</reference>
<feature type="transmembrane region" description="Helical" evidence="6">
    <location>
        <begin position="164"/>
        <end position="186"/>
    </location>
</feature>
<evidence type="ECO:0000313" key="8">
    <source>
        <dbReference type="Proteomes" id="UP001515480"/>
    </source>
</evidence>
<dbReference type="PANTHER" id="PTHR13531:SF6">
    <property type="entry name" value="TMEM (HUMAN TRANSMEMBRANE PROTEIN) HOMOLOG"/>
    <property type="match status" value="1"/>
</dbReference>
<keyword evidence="4 6" id="KW-0472">Membrane</keyword>
<evidence type="ECO:0000256" key="4">
    <source>
        <dbReference type="ARBA" id="ARBA00023136"/>
    </source>
</evidence>
<name>A0AB34J607_PRYPA</name>
<feature type="transmembrane region" description="Helical" evidence="6">
    <location>
        <begin position="73"/>
        <end position="92"/>
    </location>
</feature>
<dbReference type="Pfam" id="PF09799">
    <property type="entry name" value="Transmemb_17"/>
    <property type="match status" value="1"/>
</dbReference>
<dbReference type="InterPro" id="IPR019184">
    <property type="entry name" value="Uncharacterised_TM-17"/>
</dbReference>
<feature type="compositionally biased region" description="Low complexity" evidence="5">
    <location>
        <begin position="1"/>
        <end position="30"/>
    </location>
</feature>
<evidence type="ECO:0000256" key="6">
    <source>
        <dbReference type="SAM" id="Phobius"/>
    </source>
</evidence>
<organism evidence="7 8">
    <name type="scientific">Prymnesium parvum</name>
    <name type="common">Toxic golden alga</name>
    <dbReference type="NCBI Taxonomy" id="97485"/>
    <lineage>
        <taxon>Eukaryota</taxon>
        <taxon>Haptista</taxon>
        <taxon>Haptophyta</taxon>
        <taxon>Prymnesiophyceae</taxon>
        <taxon>Prymnesiales</taxon>
        <taxon>Prymnesiaceae</taxon>
        <taxon>Prymnesium</taxon>
    </lineage>
</organism>
<dbReference type="GO" id="GO:0016020">
    <property type="term" value="C:membrane"/>
    <property type="evidence" value="ECO:0007669"/>
    <property type="project" value="UniProtKB-SubCell"/>
</dbReference>
<dbReference type="Proteomes" id="UP001515480">
    <property type="component" value="Unassembled WGS sequence"/>
</dbReference>
<keyword evidence="3 6" id="KW-1133">Transmembrane helix</keyword>
<accession>A0AB34J607</accession>
<sequence length="220" mass="24742">MPLFQRSSTRGTAARAAESTAPPVSSSSRPAPDHRPSWGARLSASVRASFFQSSDDGYFLSRYQVASSTTLQMWLYFNVWYVVVFILLFQMIAAWKAHIWNASLVIQLLTPMAFWSWAVIEVLRLGLGYFGNLAERVPWLLAFWMLTLFPQPVLQLYFLFIQGFAGWFTTPIETCLCLGILVFYIAELVVSYQANKRLVAKAAADFHLQPVHTGDSSGAI</sequence>
<dbReference type="GO" id="GO:1905515">
    <property type="term" value="P:non-motile cilium assembly"/>
    <property type="evidence" value="ECO:0007669"/>
    <property type="project" value="TreeGrafter"/>
</dbReference>
<evidence type="ECO:0000256" key="1">
    <source>
        <dbReference type="ARBA" id="ARBA00004141"/>
    </source>
</evidence>
<proteinExistence type="predicted"/>
<protein>
    <recommendedName>
        <fullName evidence="9">Transmembrane protein</fullName>
    </recommendedName>
</protein>
<evidence type="ECO:0000313" key="7">
    <source>
        <dbReference type="EMBL" id="KAL1514837.1"/>
    </source>
</evidence>